<dbReference type="Pfam" id="PF07729">
    <property type="entry name" value="FCD"/>
    <property type="match status" value="1"/>
</dbReference>
<keyword evidence="1" id="KW-0805">Transcription regulation</keyword>
<comment type="caution">
    <text evidence="5">The sequence shown here is derived from an EMBL/GenBank/DDBJ whole genome shotgun (WGS) entry which is preliminary data.</text>
</comment>
<dbReference type="Pfam" id="PF00392">
    <property type="entry name" value="GntR"/>
    <property type="match status" value="1"/>
</dbReference>
<dbReference type="Gene3D" id="1.10.10.10">
    <property type="entry name" value="Winged helix-like DNA-binding domain superfamily/Winged helix DNA-binding domain"/>
    <property type="match status" value="1"/>
</dbReference>
<dbReference type="InterPro" id="IPR036390">
    <property type="entry name" value="WH_DNA-bd_sf"/>
</dbReference>
<organism evidence="5 6">
    <name type="scientific">Gulosibacter macacae</name>
    <dbReference type="NCBI Taxonomy" id="2488791"/>
    <lineage>
        <taxon>Bacteria</taxon>
        <taxon>Bacillati</taxon>
        <taxon>Actinomycetota</taxon>
        <taxon>Actinomycetes</taxon>
        <taxon>Micrococcales</taxon>
        <taxon>Microbacteriaceae</taxon>
        <taxon>Gulosibacter</taxon>
    </lineage>
</organism>
<dbReference type="EMBL" id="RQVS01000005">
    <property type="protein sequence ID" value="RRJ87245.1"/>
    <property type="molecule type" value="Genomic_DNA"/>
</dbReference>
<keyword evidence="3" id="KW-0804">Transcription</keyword>
<protein>
    <submittedName>
        <fullName evidence="5">GntR family transcriptional regulator</fullName>
    </submittedName>
</protein>
<dbReference type="PROSITE" id="PS50949">
    <property type="entry name" value="HTH_GNTR"/>
    <property type="match status" value="1"/>
</dbReference>
<evidence type="ECO:0000313" key="5">
    <source>
        <dbReference type="EMBL" id="RRJ87245.1"/>
    </source>
</evidence>
<sequence>MDGMQPAPGDDALVDTLREAIIAGAYLPGARLNEAAVSAELGVSRNTLREAFGVLTEQGLLTRIPHRGVSVGSPSTAAVIDLYRMRRLIECGVLAVADPLHPAVAGMRAAIAAGEAAIEGSDWSAVGTANMDYHTALVSLADSPRLARTYRNTAAELRLAFMKIDNPEQLHRPFVVRNAEIVERLAANEPSEAARLLERYLIDSERTVLAAYTRLGIG</sequence>
<keyword evidence="6" id="KW-1185">Reference proteome</keyword>
<evidence type="ECO:0000259" key="4">
    <source>
        <dbReference type="PROSITE" id="PS50949"/>
    </source>
</evidence>
<reference evidence="5 6" key="1">
    <citation type="submission" date="2018-11" db="EMBL/GenBank/DDBJ databases">
        <title>YIM 102482-1 draft genome.</title>
        <authorList>
            <person name="Li G."/>
            <person name="Jiang Y."/>
        </authorList>
    </citation>
    <scope>NUCLEOTIDE SEQUENCE [LARGE SCALE GENOMIC DNA]</scope>
    <source>
        <strain evidence="5 6">YIM 102482-1</strain>
    </source>
</reference>
<dbReference type="OrthoDB" id="5243844at2"/>
<dbReference type="GO" id="GO:0003677">
    <property type="term" value="F:DNA binding"/>
    <property type="evidence" value="ECO:0007669"/>
    <property type="project" value="UniProtKB-KW"/>
</dbReference>
<dbReference type="PANTHER" id="PTHR43537:SF45">
    <property type="entry name" value="GNTR FAMILY REGULATORY PROTEIN"/>
    <property type="match status" value="1"/>
</dbReference>
<accession>A0A3P3VWT3</accession>
<dbReference type="SUPFAM" id="SSF46785">
    <property type="entry name" value="Winged helix' DNA-binding domain"/>
    <property type="match status" value="1"/>
</dbReference>
<evidence type="ECO:0000313" key="6">
    <source>
        <dbReference type="Proteomes" id="UP000274391"/>
    </source>
</evidence>
<dbReference type="Proteomes" id="UP000274391">
    <property type="component" value="Unassembled WGS sequence"/>
</dbReference>
<evidence type="ECO:0000256" key="1">
    <source>
        <dbReference type="ARBA" id="ARBA00023015"/>
    </source>
</evidence>
<dbReference type="InterPro" id="IPR011711">
    <property type="entry name" value="GntR_C"/>
</dbReference>
<dbReference type="CDD" id="cd07377">
    <property type="entry name" value="WHTH_GntR"/>
    <property type="match status" value="1"/>
</dbReference>
<dbReference type="InterPro" id="IPR036388">
    <property type="entry name" value="WH-like_DNA-bd_sf"/>
</dbReference>
<dbReference type="SMART" id="SM00345">
    <property type="entry name" value="HTH_GNTR"/>
    <property type="match status" value="1"/>
</dbReference>
<dbReference type="InterPro" id="IPR000524">
    <property type="entry name" value="Tscrpt_reg_HTH_GntR"/>
</dbReference>
<evidence type="ECO:0000256" key="2">
    <source>
        <dbReference type="ARBA" id="ARBA00023125"/>
    </source>
</evidence>
<name>A0A3P3VWT3_9MICO</name>
<dbReference type="AlphaFoldDB" id="A0A3P3VWT3"/>
<dbReference type="RefSeq" id="WP_124971075.1">
    <property type="nucleotide sequence ID" value="NZ_RQVS01000005.1"/>
</dbReference>
<evidence type="ECO:0000256" key="3">
    <source>
        <dbReference type="ARBA" id="ARBA00023163"/>
    </source>
</evidence>
<dbReference type="InterPro" id="IPR008920">
    <property type="entry name" value="TF_FadR/GntR_C"/>
</dbReference>
<dbReference type="Gene3D" id="1.20.120.530">
    <property type="entry name" value="GntR ligand-binding domain-like"/>
    <property type="match status" value="1"/>
</dbReference>
<dbReference type="SMART" id="SM00895">
    <property type="entry name" value="FCD"/>
    <property type="match status" value="1"/>
</dbReference>
<dbReference type="PANTHER" id="PTHR43537">
    <property type="entry name" value="TRANSCRIPTIONAL REGULATOR, GNTR FAMILY"/>
    <property type="match status" value="1"/>
</dbReference>
<proteinExistence type="predicted"/>
<gene>
    <name evidence="5" type="ORF">EG850_05375</name>
</gene>
<dbReference type="SUPFAM" id="SSF48008">
    <property type="entry name" value="GntR ligand-binding domain-like"/>
    <property type="match status" value="1"/>
</dbReference>
<dbReference type="GO" id="GO:0003700">
    <property type="term" value="F:DNA-binding transcription factor activity"/>
    <property type="evidence" value="ECO:0007669"/>
    <property type="project" value="InterPro"/>
</dbReference>
<feature type="domain" description="HTH gntR-type" evidence="4">
    <location>
        <begin position="7"/>
        <end position="74"/>
    </location>
</feature>
<keyword evidence="2" id="KW-0238">DNA-binding</keyword>